<reference evidence="4 5" key="1">
    <citation type="journal article" date="2018" name="Gigascience">
        <title>Genomes of trombidid mites reveal novel predicted allergens and laterally-transferred genes associated with secondary metabolism.</title>
        <authorList>
            <person name="Dong X."/>
            <person name="Chaisiri K."/>
            <person name="Xia D."/>
            <person name="Armstrong S.D."/>
            <person name="Fang Y."/>
            <person name="Donnelly M.J."/>
            <person name="Kadowaki T."/>
            <person name="McGarry J.W."/>
            <person name="Darby A.C."/>
            <person name="Makepeace B.L."/>
        </authorList>
    </citation>
    <scope>NUCLEOTIDE SEQUENCE [LARGE SCALE GENOMIC DNA]</scope>
    <source>
        <strain evidence="4">UoL-UT</strain>
    </source>
</reference>
<dbReference type="VEuPathDB" id="VectorBase:LDEU003823"/>
<dbReference type="InterPro" id="IPR008276">
    <property type="entry name" value="C_nuclsd_transpt"/>
</dbReference>
<gene>
    <name evidence="4" type="ORF">B4U80_07028</name>
</gene>
<dbReference type="Pfam" id="PF07670">
    <property type="entry name" value="Gate"/>
    <property type="match status" value="1"/>
</dbReference>
<dbReference type="STRING" id="299467.A0A443SKZ7"/>
<dbReference type="OrthoDB" id="6512830at2759"/>
<feature type="domain" description="Concentrative nucleoside transporter C-terminal" evidence="2">
    <location>
        <begin position="81"/>
        <end position="289"/>
    </location>
</feature>
<dbReference type="PROSITE" id="PS51257">
    <property type="entry name" value="PROKAR_LIPOPROTEIN"/>
    <property type="match status" value="1"/>
</dbReference>
<dbReference type="Proteomes" id="UP000288716">
    <property type="component" value="Unassembled WGS sequence"/>
</dbReference>
<comment type="caution">
    <text evidence="4">The sequence shown here is derived from an EMBL/GenBank/DDBJ whole genome shotgun (WGS) entry which is preliminary data.</text>
</comment>
<proteinExistence type="predicted"/>
<organism evidence="4 5">
    <name type="scientific">Leptotrombidium deliense</name>
    <dbReference type="NCBI Taxonomy" id="299467"/>
    <lineage>
        <taxon>Eukaryota</taxon>
        <taxon>Metazoa</taxon>
        <taxon>Ecdysozoa</taxon>
        <taxon>Arthropoda</taxon>
        <taxon>Chelicerata</taxon>
        <taxon>Arachnida</taxon>
        <taxon>Acari</taxon>
        <taxon>Acariformes</taxon>
        <taxon>Trombidiformes</taxon>
        <taxon>Prostigmata</taxon>
        <taxon>Anystina</taxon>
        <taxon>Parasitengona</taxon>
        <taxon>Trombiculoidea</taxon>
        <taxon>Trombiculidae</taxon>
        <taxon>Leptotrombidium</taxon>
    </lineage>
</organism>
<dbReference type="InterPro" id="IPR011657">
    <property type="entry name" value="CNT_C_dom"/>
</dbReference>
<dbReference type="GO" id="GO:0005415">
    <property type="term" value="F:nucleoside:sodium symporter activity"/>
    <property type="evidence" value="ECO:0007669"/>
    <property type="project" value="TreeGrafter"/>
</dbReference>
<evidence type="ECO:0000259" key="3">
    <source>
        <dbReference type="Pfam" id="PF07670"/>
    </source>
</evidence>
<evidence type="ECO:0000256" key="1">
    <source>
        <dbReference type="SAM" id="Phobius"/>
    </source>
</evidence>
<keyword evidence="1" id="KW-0472">Membrane</keyword>
<evidence type="ECO:0000313" key="5">
    <source>
        <dbReference type="Proteomes" id="UP000288716"/>
    </source>
</evidence>
<keyword evidence="1" id="KW-1133">Transmembrane helix</keyword>
<sequence>MQVVVSKVGWLLHSTIGTTACESLSASANIFLGMAEAPLLVKPYLPLMTKSELFTVMTGGFATIAGSVLAAYVSFGVSASHLISASVMAAPCALGLSKLFYPETCVSKTNQKAFEKEKPTERNALEAGSNGACQAVIIISNIVANLIAIIAFVYFIDQMFSWFGSLLGADYINFEWLLSKLFIPFALMMGTDWNDAEHVAKLIGLKTVVNEFVAYKKLVELKDAHIISKRAEIIATYALCGFSNLSSIGIQIGALGAIVPDRKPHLAQLGFKAMIAGSTVTFISACIAGLLVDDAFMDFNQMNETTTIIAENITSSL</sequence>
<protein>
    <submittedName>
        <fullName evidence="4">Solute carrier family 28 member 3-like protein</fullName>
    </submittedName>
</protein>
<evidence type="ECO:0000313" key="4">
    <source>
        <dbReference type="EMBL" id="RWS28218.1"/>
    </source>
</evidence>
<feature type="domain" description="Nucleoside transporter/FeoB GTPase Gate" evidence="3">
    <location>
        <begin position="1"/>
        <end position="76"/>
    </location>
</feature>
<dbReference type="GO" id="GO:0005886">
    <property type="term" value="C:plasma membrane"/>
    <property type="evidence" value="ECO:0007669"/>
    <property type="project" value="TreeGrafter"/>
</dbReference>
<dbReference type="AlphaFoldDB" id="A0A443SKZ7"/>
<dbReference type="PANTHER" id="PTHR10590">
    <property type="entry name" value="SODIUM/NUCLEOSIDE COTRANSPORTER"/>
    <property type="match status" value="1"/>
</dbReference>
<dbReference type="PANTHER" id="PTHR10590:SF4">
    <property type="entry name" value="SOLUTE CARRIER FAMILY 28 MEMBER 3"/>
    <property type="match status" value="1"/>
</dbReference>
<keyword evidence="5" id="KW-1185">Reference proteome</keyword>
<accession>A0A443SKZ7</accession>
<dbReference type="Pfam" id="PF07662">
    <property type="entry name" value="Nucleos_tra2_C"/>
    <property type="match status" value="1"/>
</dbReference>
<dbReference type="EMBL" id="NCKV01001511">
    <property type="protein sequence ID" value="RWS28218.1"/>
    <property type="molecule type" value="Genomic_DNA"/>
</dbReference>
<feature type="transmembrane region" description="Helical" evidence="1">
    <location>
        <begin position="53"/>
        <end position="75"/>
    </location>
</feature>
<keyword evidence="1" id="KW-0812">Transmembrane</keyword>
<feature type="transmembrane region" description="Helical" evidence="1">
    <location>
        <begin position="271"/>
        <end position="292"/>
    </location>
</feature>
<evidence type="ECO:0000259" key="2">
    <source>
        <dbReference type="Pfam" id="PF07662"/>
    </source>
</evidence>
<feature type="transmembrane region" description="Helical" evidence="1">
    <location>
        <begin position="234"/>
        <end position="259"/>
    </location>
</feature>
<dbReference type="InterPro" id="IPR011642">
    <property type="entry name" value="Gate_dom"/>
</dbReference>
<feature type="transmembrane region" description="Helical" evidence="1">
    <location>
        <begin position="135"/>
        <end position="156"/>
    </location>
</feature>
<name>A0A443SKZ7_9ACAR</name>